<feature type="region of interest" description="Disordered" evidence="1">
    <location>
        <begin position="1"/>
        <end position="23"/>
    </location>
</feature>
<organism evidence="2">
    <name type="scientific">Brassica oleracea</name>
    <name type="common">Wild cabbage</name>
    <dbReference type="NCBI Taxonomy" id="3712"/>
    <lineage>
        <taxon>Eukaryota</taxon>
        <taxon>Viridiplantae</taxon>
        <taxon>Streptophyta</taxon>
        <taxon>Embryophyta</taxon>
        <taxon>Tracheophyta</taxon>
        <taxon>Spermatophyta</taxon>
        <taxon>Magnoliopsida</taxon>
        <taxon>eudicotyledons</taxon>
        <taxon>Gunneridae</taxon>
        <taxon>Pentapetalae</taxon>
        <taxon>rosids</taxon>
        <taxon>malvids</taxon>
        <taxon>Brassicales</taxon>
        <taxon>Brassicaceae</taxon>
        <taxon>Brassiceae</taxon>
        <taxon>Brassica</taxon>
    </lineage>
</organism>
<reference evidence="2" key="1">
    <citation type="submission" date="2018-11" db="EMBL/GenBank/DDBJ databases">
        <authorList>
            <consortium name="Genoscope - CEA"/>
            <person name="William W."/>
        </authorList>
    </citation>
    <scope>NUCLEOTIDE SEQUENCE</scope>
</reference>
<dbReference type="AlphaFoldDB" id="A0A3P6DSJ7"/>
<evidence type="ECO:0000313" key="2">
    <source>
        <dbReference type="EMBL" id="VDD30580.1"/>
    </source>
</evidence>
<gene>
    <name evidence="2" type="ORF">BOLC9T55903H</name>
</gene>
<name>A0A3P6DSJ7_BRAOL</name>
<accession>A0A3P6DSJ7</accession>
<dbReference type="EMBL" id="LR031875">
    <property type="protein sequence ID" value="VDD30580.1"/>
    <property type="molecule type" value="Genomic_DNA"/>
</dbReference>
<proteinExistence type="predicted"/>
<evidence type="ECO:0000256" key="1">
    <source>
        <dbReference type="SAM" id="MobiDB-lite"/>
    </source>
</evidence>
<protein>
    <submittedName>
        <fullName evidence="2">Uncharacterized protein</fullName>
    </submittedName>
</protein>
<sequence length="58" mass="6474">MQPSNTSKPLSSQPISSDQSIHPHSSTIILDSFPPQAFFNKTWDPVIIPLLKFLHSTN</sequence>